<dbReference type="EMBL" id="FQZV01000006">
    <property type="protein sequence ID" value="SHI73466.1"/>
    <property type="molecule type" value="Genomic_DNA"/>
</dbReference>
<dbReference type="AlphaFoldDB" id="A0A1M6DJN1"/>
<dbReference type="STRING" id="1121919.SAMN02745975_00480"/>
<accession>A0A1M6DJN1</accession>
<dbReference type="InterPro" id="IPR024523">
    <property type="entry name" value="DUF3793"/>
</dbReference>
<gene>
    <name evidence="1" type="ORF">SAMN02745975_00480</name>
</gene>
<reference evidence="2" key="1">
    <citation type="submission" date="2016-11" db="EMBL/GenBank/DDBJ databases">
        <authorList>
            <person name="Varghese N."/>
            <person name="Submissions S."/>
        </authorList>
    </citation>
    <scope>NUCLEOTIDE SEQUENCE [LARGE SCALE GENOMIC DNA]</scope>
    <source>
        <strain evidence="2">DSM 17957</strain>
    </source>
</reference>
<evidence type="ECO:0000313" key="1">
    <source>
        <dbReference type="EMBL" id="SHI73466.1"/>
    </source>
</evidence>
<keyword evidence="2" id="KW-1185">Reference proteome</keyword>
<dbReference type="RefSeq" id="WP_190014093.1">
    <property type="nucleotide sequence ID" value="NZ_FQZV01000006.1"/>
</dbReference>
<name>A0A1M6DJN1_9FIRM</name>
<organism evidence="1 2">
    <name type="scientific">Geosporobacter subterraneus DSM 17957</name>
    <dbReference type="NCBI Taxonomy" id="1121919"/>
    <lineage>
        <taxon>Bacteria</taxon>
        <taxon>Bacillati</taxon>
        <taxon>Bacillota</taxon>
        <taxon>Clostridia</taxon>
        <taxon>Peptostreptococcales</taxon>
        <taxon>Thermotaleaceae</taxon>
        <taxon>Geosporobacter</taxon>
    </lineage>
</organism>
<evidence type="ECO:0008006" key="3">
    <source>
        <dbReference type="Google" id="ProtNLM"/>
    </source>
</evidence>
<dbReference type="Pfam" id="PF12672">
    <property type="entry name" value="DUF3793"/>
    <property type="match status" value="1"/>
</dbReference>
<evidence type="ECO:0000313" key="2">
    <source>
        <dbReference type="Proteomes" id="UP000184536"/>
    </source>
</evidence>
<protein>
    <recommendedName>
        <fullName evidence="3">DUF3793 family protein</fullName>
    </recommendedName>
</protein>
<proteinExistence type="predicted"/>
<dbReference type="Proteomes" id="UP000184536">
    <property type="component" value="Unassembled WGS sequence"/>
</dbReference>
<sequence>MERQSGKCYCVHRDTTDFLHWLIEILGPVILGAKPSEILSFPLHEADSMMKISAIESIFDQDSKIAYKKINYHNKCVKLLFYHPCVLEETLKEPKNLRFLKHMGYSTEYELEKYLEYLTEKIRQGNIPDEIGVFLGYPLKDVLGFMGHPSLKLTKINGWRVYGDERLSDRKYNEILRTKNQIKRMLQCSTPKSIIQSAS</sequence>